<keyword evidence="8" id="KW-0460">Magnesium</keyword>
<keyword evidence="10" id="KW-0238">DNA-binding</keyword>
<dbReference type="Gene3D" id="3.30.230.10">
    <property type="match status" value="1"/>
</dbReference>
<dbReference type="CDD" id="cd16928">
    <property type="entry name" value="HATPase_GyrB-like"/>
    <property type="match status" value="1"/>
</dbReference>
<evidence type="ECO:0000256" key="2">
    <source>
        <dbReference type="ARBA" id="ARBA00001946"/>
    </source>
</evidence>
<dbReference type="Pfam" id="PF00986">
    <property type="entry name" value="DNA_gyraseB_C"/>
    <property type="match status" value="1"/>
</dbReference>
<dbReference type="GO" id="GO:0003677">
    <property type="term" value="F:DNA binding"/>
    <property type="evidence" value="ECO:0007669"/>
    <property type="project" value="UniProtKB-KW"/>
</dbReference>
<comment type="catalytic activity">
    <reaction evidence="1">
        <text>ATP-dependent breakage, passage and rejoining of double-stranded DNA.</text>
        <dbReference type="EC" id="5.6.2.2"/>
    </reaction>
</comment>
<accession>A0A6L7ESQ1</accession>
<dbReference type="Pfam" id="PF00204">
    <property type="entry name" value="DNA_gyraseB"/>
    <property type="match status" value="1"/>
</dbReference>
<keyword evidence="15" id="KW-1185">Reference proteome</keyword>
<dbReference type="SUPFAM" id="SSF56719">
    <property type="entry name" value="Type II DNA topoisomerase"/>
    <property type="match status" value="1"/>
</dbReference>
<dbReference type="CDD" id="cd00822">
    <property type="entry name" value="TopoII_Trans_DNA_gyrase"/>
    <property type="match status" value="1"/>
</dbReference>
<dbReference type="EC" id="5.6.2.2" evidence="4"/>
<dbReference type="InterPro" id="IPR018522">
    <property type="entry name" value="TopoIIA_CS"/>
</dbReference>
<keyword evidence="7" id="KW-0067">ATP-binding</keyword>
<feature type="compositionally biased region" description="Basic and acidic residues" evidence="12">
    <location>
        <begin position="43"/>
        <end position="60"/>
    </location>
</feature>
<feature type="domain" description="Toprim" evidence="13">
    <location>
        <begin position="434"/>
        <end position="548"/>
    </location>
</feature>
<dbReference type="SUPFAM" id="SSF54211">
    <property type="entry name" value="Ribosomal protein S5 domain 2-like"/>
    <property type="match status" value="1"/>
</dbReference>
<keyword evidence="5" id="KW-0479">Metal-binding</keyword>
<evidence type="ECO:0000256" key="6">
    <source>
        <dbReference type="ARBA" id="ARBA00022741"/>
    </source>
</evidence>
<dbReference type="InterPro" id="IPR006171">
    <property type="entry name" value="TOPRIM_dom"/>
</dbReference>
<dbReference type="PRINTS" id="PR01159">
    <property type="entry name" value="DNAGYRASEB"/>
</dbReference>
<evidence type="ECO:0000256" key="3">
    <source>
        <dbReference type="ARBA" id="ARBA00010708"/>
    </source>
</evidence>
<dbReference type="PROSITE" id="PS50880">
    <property type="entry name" value="TOPRIM"/>
    <property type="match status" value="1"/>
</dbReference>
<dbReference type="InterPro" id="IPR013759">
    <property type="entry name" value="Topo_IIA_B_C"/>
</dbReference>
<dbReference type="AlphaFoldDB" id="A0A6L7ESQ1"/>
<evidence type="ECO:0000256" key="1">
    <source>
        <dbReference type="ARBA" id="ARBA00000185"/>
    </source>
</evidence>
<dbReference type="GO" id="GO:0005524">
    <property type="term" value="F:ATP binding"/>
    <property type="evidence" value="ECO:0007669"/>
    <property type="project" value="UniProtKB-KW"/>
</dbReference>
<evidence type="ECO:0000259" key="13">
    <source>
        <dbReference type="PROSITE" id="PS50880"/>
    </source>
</evidence>
<name>A0A6L7ESQ1_9ACTN</name>
<dbReference type="InterPro" id="IPR020568">
    <property type="entry name" value="Ribosomal_Su5_D2-typ_SF"/>
</dbReference>
<dbReference type="Pfam" id="PF01751">
    <property type="entry name" value="Toprim"/>
    <property type="match status" value="1"/>
</dbReference>
<gene>
    <name evidence="14" type="ORF">GRQ65_03290</name>
</gene>
<dbReference type="InterPro" id="IPR002288">
    <property type="entry name" value="DNA_gyrase_B_C"/>
</dbReference>
<evidence type="ECO:0000256" key="11">
    <source>
        <dbReference type="ARBA" id="ARBA00023235"/>
    </source>
</evidence>
<dbReference type="GO" id="GO:0046872">
    <property type="term" value="F:metal ion binding"/>
    <property type="evidence" value="ECO:0007669"/>
    <property type="project" value="UniProtKB-KW"/>
</dbReference>
<dbReference type="GO" id="GO:0034335">
    <property type="term" value="F:DNA negative supercoiling activity"/>
    <property type="evidence" value="ECO:0007669"/>
    <property type="project" value="UniProtKB-ARBA"/>
</dbReference>
<dbReference type="SUPFAM" id="SSF55874">
    <property type="entry name" value="ATPase domain of HSP90 chaperone/DNA topoisomerase II/histidine kinase"/>
    <property type="match status" value="1"/>
</dbReference>
<dbReference type="Pfam" id="PF02518">
    <property type="entry name" value="HATPase_c"/>
    <property type="match status" value="1"/>
</dbReference>
<comment type="similarity">
    <text evidence="3">Belongs to the type II topoisomerase GyrB family.</text>
</comment>
<dbReference type="Proteomes" id="UP000473325">
    <property type="component" value="Unassembled WGS sequence"/>
</dbReference>
<dbReference type="PRINTS" id="PR00418">
    <property type="entry name" value="TPI2FAMILY"/>
</dbReference>
<dbReference type="InterPro" id="IPR003594">
    <property type="entry name" value="HATPase_dom"/>
</dbReference>
<evidence type="ECO:0000313" key="14">
    <source>
        <dbReference type="EMBL" id="MXG88568.1"/>
    </source>
</evidence>
<dbReference type="InterPro" id="IPR000565">
    <property type="entry name" value="Topo_IIA_B"/>
</dbReference>
<dbReference type="SMART" id="SM00433">
    <property type="entry name" value="TOP2c"/>
    <property type="match status" value="1"/>
</dbReference>
<comment type="cofactor">
    <cofactor evidence="2">
        <name>Mg(2+)</name>
        <dbReference type="ChEBI" id="CHEBI:18420"/>
    </cofactor>
</comment>
<dbReference type="InterPro" id="IPR013506">
    <property type="entry name" value="Topo_IIA_bsu_dom2"/>
</dbReference>
<dbReference type="RefSeq" id="WP_160875765.1">
    <property type="nucleotide sequence ID" value="NZ_WUEK01000002.1"/>
</dbReference>
<evidence type="ECO:0000256" key="7">
    <source>
        <dbReference type="ARBA" id="ARBA00022840"/>
    </source>
</evidence>
<comment type="caution">
    <text evidence="14">The sequence shown here is derived from an EMBL/GenBank/DDBJ whole genome shotgun (WGS) entry which is preliminary data.</text>
</comment>
<sequence length="661" mass="72176">MYIGSTDTRGLMHCLWEIIDNGVDEALAGAAQRVEVTLHPDDSVEVHDDGRGIPTDKEPRTGLPGVEVVATKLHAGGKFGGGSYVATGGLHGVGLSVVNALSARMDIDVERSPAIQGLSFKHGVPGVFDGDGPRAAFTAQSGLTRKGARVAKGRSGTRIRFWPDRQIFTKDADFVYDGLLGRARQTAFIVPGLEIVIRDLRGPEMVEEKFRHDGGIGEFVDFLAKDEPVTDVLRLQGSGTFTETVPVLDANGHMTPQEVERELGVDIAVRWGTGYDTELRSFVNVIATPKGGTHVSGFEQGLLKTFNDVMRAAKVLKVNDDPVTKDDVLEGMTAVVTVRQAEPQFEGQTKEILGTPQVRRVVNKVVSAEMDAFLTSTKRVEKAQARLVMEKVAGAAKTRIAARQHKETQRRKNALESSALPAKLADCRATDDRTELFIVEGDSALGTAKLARNSEFQALLPIRGKILNVQKASVGDMLKNAECGSIIQVVGAGSGRTFDIDAARYSKIIFMADADSDGAHIRCLLATLFFKYMPELVAAGRVFTAVPPLHRIELTNPRKGMDKYVYTYSDDELHRKLAELKKKNIGWKDTPQRYKGLGEMDADQLAETTMDPRRRTLRRLTVDDAEAASQVFELLMGSEVAPRKEFIVQGAYEIDAETLDA</sequence>
<evidence type="ECO:0000256" key="12">
    <source>
        <dbReference type="SAM" id="MobiDB-lite"/>
    </source>
</evidence>
<evidence type="ECO:0000256" key="8">
    <source>
        <dbReference type="ARBA" id="ARBA00022842"/>
    </source>
</evidence>
<dbReference type="GO" id="GO:0006265">
    <property type="term" value="P:DNA topological change"/>
    <property type="evidence" value="ECO:0007669"/>
    <property type="project" value="InterPro"/>
</dbReference>
<proteinExistence type="inferred from homology"/>
<reference evidence="14 15" key="1">
    <citation type="submission" date="2019-12" db="EMBL/GenBank/DDBJ databases">
        <authorList>
            <person name="Kun Z."/>
        </authorList>
    </citation>
    <scope>NUCLEOTIDE SEQUENCE [LARGE SCALE GENOMIC DNA]</scope>
    <source>
        <strain evidence="14 15">YIM 123512</strain>
    </source>
</reference>
<evidence type="ECO:0000256" key="5">
    <source>
        <dbReference type="ARBA" id="ARBA00022723"/>
    </source>
</evidence>
<dbReference type="InterPro" id="IPR014721">
    <property type="entry name" value="Ribsml_uS5_D2-typ_fold_subgr"/>
</dbReference>
<keyword evidence="9" id="KW-0799">Topoisomerase</keyword>
<evidence type="ECO:0000256" key="4">
    <source>
        <dbReference type="ARBA" id="ARBA00012895"/>
    </source>
</evidence>
<dbReference type="InterPro" id="IPR013760">
    <property type="entry name" value="Topo_IIA-like_dom_sf"/>
</dbReference>
<dbReference type="InterPro" id="IPR036890">
    <property type="entry name" value="HATPase_C_sf"/>
</dbReference>
<dbReference type="SMART" id="SM00387">
    <property type="entry name" value="HATPase_c"/>
    <property type="match status" value="1"/>
</dbReference>
<evidence type="ECO:0000256" key="9">
    <source>
        <dbReference type="ARBA" id="ARBA00023029"/>
    </source>
</evidence>
<organism evidence="14 15">
    <name type="scientific">Nocardioides flavescens</name>
    <dbReference type="NCBI Taxonomy" id="2691959"/>
    <lineage>
        <taxon>Bacteria</taxon>
        <taxon>Bacillati</taxon>
        <taxon>Actinomycetota</taxon>
        <taxon>Actinomycetes</taxon>
        <taxon>Propionibacteriales</taxon>
        <taxon>Nocardioidaceae</taxon>
        <taxon>Nocardioides</taxon>
    </lineage>
</organism>
<keyword evidence="11 14" id="KW-0413">Isomerase</keyword>
<dbReference type="InterPro" id="IPR001241">
    <property type="entry name" value="Topo_IIA"/>
</dbReference>
<evidence type="ECO:0000256" key="10">
    <source>
        <dbReference type="ARBA" id="ARBA00023125"/>
    </source>
</evidence>
<dbReference type="PANTHER" id="PTHR45866:SF1">
    <property type="entry name" value="DNA GYRASE SUBUNIT B, MITOCHONDRIAL"/>
    <property type="match status" value="1"/>
</dbReference>
<dbReference type="PROSITE" id="PS00177">
    <property type="entry name" value="TOPOISOMERASE_II"/>
    <property type="match status" value="1"/>
</dbReference>
<dbReference type="Gene3D" id="3.30.565.10">
    <property type="entry name" value="Histidine kinase-like ATPase, C-terminal domain"/>
    <property type="match status" value="1"/>
</dbReference>
<dbReference type="EMBL" id="WUEK01000002">
    <property type="protein sequence ID" value="MXG88568.1"/>
    <property type="molecule type" value="Genomic_DNA"/>
</dbReference>
<evidence type="ECO:0000313" key="15">
    <source>
        <dbReference type="Proteomes" id="UP000473325"/>
    </source>
</evidence>
<dbReference type="PANTHER" id="PTHR45866">
    <property type="entry name" value="DNA GYRASE/TOPOISOMERASE SUBUNIT B"/>
    <property type="match status" value="1"/>
</dbReference>
<feature type="region of interest" description="Disordered" evidence="12">
    <location>
        <begin position="43"/>
        <end position="62"/>
    </location>
</feature>
<protein>
    <recommendedName>
        <fullName evidence="4">DNA topoisomerase (ATP-hydrolyzing)</fullName>
        <ecNumber evidence="4">5.6.2.2</ecNumber>
    </recommendedName>
</protein>
<dbReference type="Gene3D" id="3.40.50.670">
    <property type="match status" value="1"/>
</dbReference>
<keyword evidence="6" id="KW-0547">Nucleotide-binding</keyword>